<dbReference type="GO" id="GO:0030246">
    <property type="term" value="F:carbohydrate binding"/>
    <property type="evidence" value="ECO:0007669"/>
    <property type="project" value="TreeGrafter"/>
</dbReference>
<comment type="caution">
    <text evidence="5">The sequence shown here is derived from an EMBL/GenBank/DDBJ whole genome shotgun (WGS) entry which is preliminary data.</text>
</comment>
<feature type="domain" description="Periplasmic binding protein" evidence="4">
    <location>
        <begin position="33"/>
        <end position="277"/>
    </location>
</feature>
<dbReference type="Proteomes" id="UP000256661">
    <property type="component" value="Unassembled WGS sequence"/>
</dbReference>
<evidence type="ECO:0000256" key="3">
    <source>
        <dbReference type="SAM" id="MobiDB-lite"/>
    </source>
</evidence>
<proteinExistence type="inferred from homology"/>
<feature type="region of interest" description="Disordered" evidence="3">
    <location>
        <begin position="1"/>
        <end position="21"/>
    </location>
</feature>
<organism evidence="5 6">
    <name type="scientific">Thermomonospora umbrina</name>
    <dbReference type="NCBI Taxonomy" id="111806"/>
    <lineage>
        <taxon>Bacteria</taxon>
        <taxon>Bacillati</taxon>
        <taxon>Actinomycetota</taxon>
        <taxon>Actinomycetes</taxon>
        <taxon>Streptosporangiales</taxon>
        <taxon>Thermomonosporaceae</taxon>
        <taxon>Thermomonospora</taxon>
    </lineage>
</organism>
<dbReference type="EMBL" id="QTTT01000001">
    <property type="protein sequence ID" value="REE95107.1"/>
    <property type="molecule type" value="Genomic_DNA"/>
</dbReference>
<comment type="similarity">
    <text evidence="2">Belongs to the bacterial solute-binding protein 2 family.</text>
</comment>
<sequence>MALLLGGCSGSGGKRAEDEAADVGVGSGPRLRIAMITHSGPGDAFWDIVRKGAEAAAAKDDVELLYSADPDGGEQAQLVRTAVDQRVDGVVVTFAKPDALRDVVRQAVAARIPVVSVNSGAAESARLGAVAHFGQDEVVAGEAAGRELRRIGARRAVCVVHEQGNVGLEGRCAGAARTFGGPMENLYVQGTTMPQVRSSLTAKLQADSAVDGVLTLGAPFAATAVQSVKEAGSSAGIGTFDMSRDLISSIRDGAVAFAVDQQPWLQGYLAVDALWLLKVNGNVIGGGRPVLTGPAVVTRANADTVAPFAARGTR</sequence>
<dbReference type="PANTHER" id="PTHR30036:SF7">
    <property type="entry name" value="ABC TRANSPORTER PERIPLASMIC-BINDING PROTEIN YPHF"/>
    <property type="match status" value="1"/>
</dbReference>
<name>A0A3D9SHD5_9ACTN</name>
<accession>A0A3D9SHD5</accession>
<evidence type="ECO:0000256" key="1">
    <source>
        <dbReference type="ARBA" id="ARBA00004196"/>
    </source>
</evidence>
<dbReference type="InterPro" id="IPR025997">
    <property type="entry name" value="SBP_2_dom"/>
</dbReference>
<keyword evidence="6" id="KW-1185">Reference proteome</keyword>
<dbReference type="Gene3D" id="3.40.50.2300">
    <property type="match status" value="2"/>
</dbReference>
<dbReference type="PANTHER" id="PTHR30036">
    <property type="entry name" value="D-XYLOSE-BINDING PERIPLASMIC PROTEIN"/>
    <property type="match status" value="1"/>
</dbReference>
<comment type="subcellular location">
    <subcellularLocation>
        <location evidence="1">Cell envelope</location>
    </subcellularLocation>
</comment>
<dbReference type="CDD" id="cd06312">
    <property type="entry name" value="PBP1_ABC_sugar_binding-like"/>
    <property type="match status" value="1"/>
</dbReference>
<dbReference type="InterPro" id="IPR028082">
    <property type="entry name" value="Peripla_BP_I"/>
</dbReference>
<gene>
    <name evidence="5" type="ORF">DFJ69_0488</name>
</gene>
<evidence type="ECO:0000313" key="6">
    <source>
        <dbReference type="Proteomes" id="UP000256661"/>
    </source>
</evidence>
<dbReference type="InterPro" id="IPR050555">
    <property type="entry name" value="Bact_Solute-Bind_Prot2"/>
</dbReference>
<reference evidence="5 6" key="1">
    <citation type="submission" date="2018-08" db="EMBL/GenBank/DDBJ databases">
        <title>Sequencing the genomes of 1000 actinobacteria strains.</title>
        <authorList>
            <person name="Klenk H.-P."/>
        </authorList>
    </citation>
    <scope>NUCLEOTIDE SEQUENCE [LARGE SCALE GENOMIC DNA]</scope>
    <source>
        <strain evidence="5 6">DSM 43927</strain>
    </source>
</reference>
<dbReference type="AlphaFoldDB" id="A0A3D9SHD5"/>
<evidence type="ECO:0000256" key="2">
    <source>
        <dbReference type="ARBA" id="ARBA00007639"/>
    </source>
</evidence>
<dbReference type="GO" id="GO:0030288">
    <property type="term" value="C:outer membrane-bounded periplasmic space"/>
    <property type="evidence" value="ECO:0007669"/>
    <property type="project" value="TreeGrafter"/>
</dbReference>
<dbReference type="Pfam" id="PF13407">
    <property type="entry name" value="Peripla_BP_4"/>
    <property type="match status" value="1"/>
</dbReference>
<protein>
    <submittedName>
        <fullName evidence="5">Monosaccharide ABC transporter substrate-binding protein (CUT2 family)</fullName>
    </submittedName>
</protein>
<dbReference type="SUPFAM" id="SSF53822">
    <property type="entry name" value="Periplasmic binding protein-like I"/>
    <property type="match status" value="1"/>
</dbReference>
<evidence type="ECO:0000259" key="4">
    <source>
        <dbReference type="Pfam" id="PF13407"/>
    </source>
</evidence>
<evidence type="ECO:0000313" key="5">
    <source>
        <dbReference type="EMBL" id="REE95107.1"/>
    </source>
</evidence>